<evidence type="ECO:0000259" key="9">
    <source>
        <dbReference type="Pfam" id="PF22692"/>
    </source>
</evidence>
<keyword evidence="10" id="KW-0282">Flagellum</keyword>
<dbReference type="PANTHER" id="PTHR30435">
    <property type="entry name" value="FLAGELLAR PROTEIN"/>
    <property type="match status" value="1"/>
</dbReference>
<comment type="similarity">
    <text evidence="2 5">Belongs to the flagella basal body rod proteins family.</text>
</comment>
<dbReference type="AlphaFoldDB" id="A0A0N0Z773"/>
<dbReference type="PANTHER" id="PTHR30435:SF1">
    <property type="entry name" value="FLAGELLAR HOOK PROTEIN FLGE"/>
    <property type="match status" value="1"/>
</dbReference>
<dbReference type="InterPro" id="IPR010930">
    <property type="entry name" value="Flg_bb/hook_C_dom"/>
</dbReference>
<dbReference type="NCBIfam" id="NF004238">
    <property type="entry name" value="PRK05682.1-1"/>
    <property type="match status" value="1"/>
</dbReference>
<feature type="domain" description="Flagellar hook protein FlgE D2" evidence="8">
    <location>
        <begin position="159"/>
        <end position="292"/>
    </location>
</feature>
<dbReference type="GO" id="GO:0009424">
    <property type="term" value="C:bacterial-type flagellum hook"/>
    <property type="evidence" value="ECO:0007669"/>
    <property type="project" value="TreeGrafter"/>
</dbReference>
<comment type="caution">
    <text evidence="10">The sequence shown here is derived from an EMBL/GenBank/DDBJ whole genome shotgun (WGS) entry which is preliminary data.</text>
</comment>
<dbReference type="InterPro" id="IPR020013">
    <property type="entry name" value="Flagellar_FlgE/F/G"/>
</dbReference>
<reference evidence="10 11" key="1">
    <citation type="submission" date="2015-07" db="EMBL/GenBank/DDBJ databases">
        <title>ATOL: Assembling a taxonomically balanced genome-scale reconstruction of the evolutionary history of the Enterobacteriaceae.</title>
        <authorList>
            <person name="Plunkett G.III."/>
            <person name="Neeno-Eckwall E.C."/>
            <person name="Glasner J.D."/>
            <person name="Perna N.T."/>
        </authorList>
    </citation>
    <scope>NUCLEOTIDE SEQUENCE [LARGE SCALE GENOMIC DNA]</scope>
    <source>
        <strain evidence="10 11">ATCC 35017</strain>
    </source>
</reference>
<comment type="subcellular location">
    <subcellularLocation>
        <location evidence="1 5">Bacterial flagellum basal body</location>
    </subcellularLocation>
</comment>
<evidence type="ECO:0000259" key="7">
    <source>
        <dbReference type="Pfam" id="PF06429"/>
    </source>
</evidence>
<dbReference type="Pfam" id="PF22692">
    <property type="entry name" value="LlgE_F_G_D1"/>
    <property type="match status" value="1"/>
</dbReference>
<feature type="domain" description="Flagellar hook protein FlgE/F/G-like D1" evidence="9">
    <location>
        <begin position="76"/>
        <end position="147"/>
    </location>
</feature>
<evidence type="ECO:0000313" key="10">
    <source>
        <dbReference type="EMBL" id="KPD02337.1"/>
    </source>
</evidence>
<dbReference type="NCBIfam" id="TIGR03506">
    <property type="entry name" value="FlgEFG_subfam"/>
    <property type="match status" value="1"/>
</dbReference>
<gene>
    <name evidence="10" type="ORF">M992_2341</name>
</gene>
<dbReference type="SUPFAM" id="SSF117143">
    <property type="entry name" value="Flagellar hook protein flgE"/>
    <property type="match status" value="1"/>
</dbReference>
<dbReference type="Pfam" id="PF07559">
    <property type="entry name" value="FlgE_D2"/>
    <property type="match status" value="1"/>
</dbReference>
<protein>
    <recommendedName>
        <fullName evidence="3 5">Flagellar hook protein FlgE</fullName>
    </recommendedName>
</protein>
<accession>A0A0N0Z773</accession>
<dbReference type="EMBL" id="LGAA01000022">
    <property type="protein sequence ID" value="KPD02337.1"/>
    <property type="molecule type" value="Genomic_DNA"/>
</dbReference>
<dbReference type="GO" id="GO:0071978">
    <property type="term" value="P:bacterial-type flagellum-dependent swarming motility"/>
    <property type="evidence" value="ECO:0007669"/>
    <property type="project" value="TreeGrafter"/>
</dbReference>
<dbReference type="Proteomes" id="UP000053226">
    <property type="component" value="Unassembled WGS sequence"/>
</dbReference>
<evidence type="ECO:0000256" key="2">
    <source>
        <dbReference type="ARBA" id="ARBA00009677"/>
    </source>
</evidence>
<keyword evidence="4 5" id="KW-0975">Bacterial flagellum</keyword>
<dbReference type="InterPro" id="IPR037058">
    <property type="entry name" value="Falgellar_hook_FlgE_sf"/>
</dbReference>
<proteinExistence type="inferred from homology"/>
<sequence length="411" mass="42949">MAFSQAISGLNAASSHLDVIGNNIANSGTFGFKSGSATFADMMAGSGAGLGVKLAGIGQNFNDGIVTGTGKPTDLAISGNGFFRMEHSNGNVFYSRNGQLTKDTAGYLTNVQGLRLSGYPATEINGVMTLQKGAAPTAIKIPAEMMNAKATDKIALSVNLNSSETAIDNSAIPFSTANTDSYNYSTPMTTYDSLGNKRDLQAYFARRPATAASSETKWNVYVVDPASSAAPTASELYFNQQGRLVSGKPSSMDFTLEGNNGSATNQININFANTVQQRVNASNVNSCTPNGYLAGQFNSFAIEPDGSIVAKYSNSEKQILGQVVLANFANPNGLESKGENVWSETGVSGGPLIGSAGTGSLGSLTSSALEASNVDMGKELVTMIVAQRNYQSNAQTIKTQDQMLQTLVSLR</sequence>
<dbReference type="InterPro" id="IPR053967">
    <property type="entry name" value="LlgE_F_G-like_D1"/>
</dbReference>
<comment type="function">
    <text evidence="5">A flexible structure which links the flagellar filament to the drive apparatus in the basal body.</text>
</comment>
<dbReference type="GO" id="GO:0009425">
    <property type="term" value="C:bacterial-type flagellum basal body"/>
    <property type="evidence" value="ECO:0007669"/>
    <property type="project" value="UniProtKB-SubCell"/>
</dbReference>
<evidence type="ECO:0000256" key="1">
    <source>
        <dbReference type="ARBA" id="ARBA00004117"/>
    </source>
</evidence>
<dbReference type="OrthoDB" id="8578401at2"/>
<dbReference type="Pfam" id="PF06429">
    <property type="entry name" value="Flg_bbr_C"/>
    <property type="match status" value="1"/>
</dbReference>
<keyword evidence="10" id="KW-0966">Cell projection</keyword>
<name>A0A0N0Z773_9GAMM</name>
<dbReference type="InterPro" id="IPR011491">
    <property type="entry name" value="FlgE_D2"/>
</dbReference>
<evidence type="ECO:0000259" key="8">
    <source>
        <dbReference type="Pfam" id="PF07559"/>
    </source>
</evidence>
<keyword evidence="10" id="KW-0969">Cilium</keyword>
<keyword evidence="11" id="KW-1185">Reference proteome</keyword>
<dbReference type="InterPro" id="IPR037925">
    <property type="entry name" value="FlgE/F/G-like"/>
</dbReference>
<feature type="domain" description="Flagellar basal body rod protein N-terminal" evidence="6">
    <location>
        <begin position="6"/>
        <end position="33"/>
    </location>
</feature>
<dbReference type="RefSeq" id="WP_053908751.1">
    <property type="nucleotide sequence ID" value="NZ_CAWMUS010000022.1"/>
</dbReference>
<dbReference type="Pfam" id="PF00460">
    <property type="entry name" value="Flg_bb_rod"/>
    <property type="match status" value="1"/>
</dbReference>
<evidence type="ECO:0000256" key="3">
    <source>
        <dbReference type="ARBA" id="ARBA00019015"/>
    </source>
</evidence>
<dbReference type="InterPro" id="IPR001444">
    <property type="entry name" value="Flag_bb_rod_N"/>
</dbReference>
<evidence type="ECO:0000259" key="6">
    <source>
        <dbReference type="Pfam" id="PF00460"/>
    </source>
</evidence>
<evidence type="ECO:0000313" key="11">
    <source>
        <dbReference type="Proteomes" id="UP000053226"/>
    </source>
</evidence>
<feature type="domain" description="Flagellar basal-body/hook protein C-terminal" evidence="7">
    <location>
        <begin position="366"/>
        <end position="410"/>
    </location>
</feature>
<evidence type="ECO:0000256" key="4">
    <source>
        <dbReference type="ARBA" id="ARBA00023143"/>
    </source>
</evidence>
<dbReference type="GO" id="GO:0005829">
    <property type="term" value="C:cytosol"/>
    <property type="evidence" value="ECO:0007669"/>
    <property type="project" value="TreeGrafter"/>
</dbReference>
<organism evidence="10 11">
    <name type="scientific">Moellerella wisconsensis ATCC 35017</name>
    <dbReference type="NCBI Taxonomy" id="1354267"/>
    <lineage>
        <taxon>Bacteria</taxon>
        <taxon>Pseudomonadati</taxon>
        <taxon>Pseudomonadota</taxon>
        <taxon>Gammaproteobacteria</taxon>
        <taxon>Enterobacterales</taxon>
        <taxon>Morganellaceae</taxon>
        <taxon>Moellerella</taxon>
    </lineage>
</organism>
<dbReference type="Gene3D" id="2.60.98.20">
    <property type="entry name" value="Flagellar hook protein FlgE"/>
    <property type="match status" value="1"/>
</dbReference>
<evidence type="ECO:0000256" key="5">
    <source>
        <dbReference type="RuleBase" id="RU362116"/>
    </source>
</evidence>